<feature type="compositionally biased region" description="Polar residues" evidence="18">
    <location>
        <begin position="85"/>
        <end position="102"/>
    </location>
</feature>
<feature type="compositionally biased region" description="Low complexity" evidence="18">
    <location>
        <begin position="1569"/>
        <end position="1585"/>
    </location>
</feature>
<dbReference type="EnsemblMetazoa" id="XM_017128817.2">
    <property type="protein sequence ID" value="XP_016984306.1"/>
    <property type="gene ID" value="LOC108048280"/>
</dbReference>
<dbReference type="FunFam" id="3.40.470.10:FF:000002">
    <property type="entry name" value="G/T mismatch-specific thymine DNA glycosylase"/>
    <property type="match status" value="1"/>
</dbReference>
<evidence type="ECO:0000256" key="2">
    <source>
        <dbReference type="ARBA" id="ARBA00022499"/>
    </source>
</evidence>
<evidence type="ECO:0000256" key="15">
    <source>
        <dbReference type="ARBA" id="ARBA00066769"/>
    </source>
</evidence>
<comment type="subcellular location">
    <subcellularLocation>
        <location evidence="1">Nucleus</location>
    </subcellularLocation>
</comment>
<evidence type="ECO:0000256" key="3">
    <source>
        <dbReference type="ARBA" id="ARBA00022763"/>
    </source>
</evidence>
<feature type="compositionally biased region" description="Low complexity" evidence="18">
    <location>
        <begin position="408"/>
        <end position="419"/>
    </location>
</feature>
<evidence type="ECO:0000313" key="22">
    <source>
        <dbReference type="RefSeq" id="XP_016984305.1"/>
    </source>
</evidence>
<sequence>MQVESENIPLISSSFTHAPTVASLDLGIAQIQAISFVAALQDFIRILQALKFSVTGQAKVQGAKIPVSTVMASKVDESLAPTDGTVPTLTPSTPYLTNSESGNNKKPEKYLPGLPNNRKRLKLSTLELNSSQVNDVCNPITDPDVDQNARMSENKPNEMAKHLPSNCNSVIEGTLSVDSSERKSPEKMVPFDKRCYVPPEQALVTSVELVVPAPQTSSSSMPVGQCEQPRHGALGEAPTASSSIIDNKLQYSTAGLYNSSSSTSILANNKIDGCANDSSNLNLRIPTKLAVTTETGDILLDDQRTSLWTPHHDQSGQSQQHIESASSGSKQEPVDVSPELIYQHQHRHSDLLLQIEKESSGTGAFSQAIPMALQPHHNNATQEQYGQTEAPSIMDSQLHNNFYTQMMQQQHLHQNHQPQSMHESSPRHQQHASYASYIPPYQNSPLFGTHRNDHQRQHQQEQPLQHPMECHGHLHQPSLISQQHHLQHEQQQTHQNQHQPTQQSQPLREAYHDLIMDDFHEEPTTAFKLTLSPSNAKPENQDDGYETSAGDVLTPNSHSSSTHSVTPQHQMQHPNIVLLSQNQKKSDELLLAKNPLSGEAHNDPSASSSNGNQVQVSASQTHIELSGGTRCSSHASVVDPYSFMGEEMRMHSAAHRHMENVTTGTTGYATGPVSMPTSNGAPECLSGEIYQPTQHSTIILEQTDNSQCGLHSKPTPKKRGRKKKLVADSTETTQLTTQAIQQDRSGGTSVCEDGTGDLLQTMKPKERKKHDRFNGMSEEEVIKRTIPDHLCDNLDIVIVGINPGLFAAYKGHHYAGPGNHFWKCLYLAGLTQEQMNADEDHKLLKQGIGFTNMVARATKGSADLTRKEIKEGSRILLEKLQRFRPKVAVFNGKLIFEVFSGKKEFHFGRQPDRVDGTDTYIWVMPSSSARCAQLPRAADKVPFYAALKKFRDFLNGQIPHIDESECVFTDQRIRQCSEQQQTETSGKIKQPLQTSISDHQAGMAFVGNCGPRAGVAECENNVLSVAEDSNQVQSEKLMSHMNTNVPSTNNVTDRGSFSYSGDERPMLTVSNQNPPLSENTYLSVFGSQQSLPQQPIEKKKRGRPKKIKGQEIIDHSVGSKITIGGQHMPHHDFNNILNLSVISGSGSIETPKKKRGRPKKLKPAIDNIMTVKPLQHGNNNPNTGPGLSVSSMHTLSMEHIAASPQSNHQMPPSLYNTPPPSHLLYTASASPMASPALNCSYTQVHGHGTPPVGHQTTVALGTSPNIDSQNEHLSTQKQNQHGNLEIGLDMRDQPHLGETPPPSSPNMCTAVDFDPPDEHSDSQVRSGEHTKAVEIGQQQPQSVDKDQYDSPAHDGDASPANPHIQYQQWLPPHPHQSHQPAQKLTHQHLHHPMQHFHQEQSENWQRYEEQNANPYMLISAHHQHLAPRVGNQSHQNSSQSGHINSDVAHKSLCGLESLVDQIPSIREHECSNITSATAAAAAAAVESRLLGLQHHHQQQQHQQQQPQQQQLHIQQQQQQPKRCNQENTAQAESCRPTRENSNVINNNFSVSSLVASASTARTDNEAIYGNSGESRGNSESGNSNNNCSNSIDYPILSPSGYPHHATHLIGSALGVTVNSSEPNPHPLSHPHPPPHPHPHPMYMEQAHHVAHIPQVNVSSMYGPSAYGSHPQHNTGEYAATHGHYGLGSTVQSTVPASTATLHVPSPNYPFGHSPYSHTPPQANYPSYTHPHTHHHSHHSHPSHHLSVFDHLKPSDIGGYGGF</sequence>
<dbReference type="InterPro" id="IPR005122">
    <property type="entry name" value="Uracil-DNA_glycosylase-like"/>
</dbReference>
<feature type="compositionally biased region" description="Polar residues" evidence="18">
    <location>
        <begin position="604"/>
        <end position="635"/>
    </location>
</feature>
<dbReference type="Gene3D" id="3.40.470.10">
    <property type="entry name" value="Uracil-DNA glycosylase-like domain"/>
    <property type="match status" value="1"/>
</dbReference>
<dbReference type="RefSeq" id="XP_016984306.1">
    <property type="nucleotide sequence ID" value="XM_017128817.1"/>
</dbReference>
<feature type="compositionally biased region" description="Basic and acidic residues" evidence="18">
    <location>
        <begin position="1316"/>
        <end position="1332"/>
    </location>
</feature>
<evidence type="ECO:0000256" key="11">
    <source>
        <dbReference type="ARBA" id="ARBA00023242"/>
    </source>
</evidence>
<dbReference type="SMART" id="SM00986">
    <property type="entry name" value="UDG"/>
    <property type="match status" value="1"/>
</dbReference>
<feature type="region of interest" description="Disordered" evidence="18">
    <location>
        <begin position="1615"/>
        <end position="1637"/>
    </location>
</feature>
<feature type="compositionally biased region" description="Basic and acidic residues" evidence="18">
    <location>
        <begin position="450"/>
        <end position="459"/>
    </location>
</feature>
<feature type="compositionally biased region" description="Low complexity" evidence="18">
    <location>
        <begin position="475"/>
        <end position="505"/>
    </location>
</feature>
<protein>
    <recommendedName>
        <fullName evidence="16">G/T mismatch-specific thymine DNA glycosylase</fullName>
        <ecNumber evidence="15">3.2.2.29</ecNumber>
    </recommendedName>
    <alternativeName>
        <fullName evidence="17">Thymine-DNA glycosylase</fullName>
    </alternativeName>
</protein>
<dbReference type="GO" id="GO:0141016">
    <property type="term" value="F:G/T mismatch-specific thymine-DNA glycosylase activity"/>
    <property type="evidence" value="ECO:0007669"/>
    <property type="project" value="UniProtKB-EC"/>
</dbReference>
<dbReference type="GO" id="GO:0040029">
    <property type="term" value="P:epigenetic regulation of gene expression"/>
    <property type="evidence" value="ECO:0007669"/>
    <property type="project" value="UniProtKB-ARBA"/>
</dbReference>
<evidence type="ECO:0000256" key="1">
    <source>
        <dbReference type="ARBA" id="ARBA00004123"/>
    </source>
</evidence>
<dbReference type="RefSeq" id="XP_016984305.1">
    <property type="nucleotide sequence ID" value="XM_017128816.1"/>
</dbReference>
<gene>
    <name evidence="22 23" type="primary">LOC108048280</name>
    <name evidence="20" type="synonym">108048280</name>
</gene>
<comment type="catalytic activity">
    <reaction evidence="12">
        <text>Hydrolyzes mismatched double-stranded DNA and polynucleotides, releasing free thymine.</text>
        <dbReference type="EC" id="3.2.2.29"/>
    </reaction>
</comment>
<dbReference type="EC" id="3.2.2.29" evidence="15"/>
<dbReference type="OrthoDB" id="565731at2759"/>
<feature type="compositionally biased region" description="Polar residues" evidence="18">
    <location>
        <begin position="1254"/>
        <end position="1282"/>
    </location>
</feature>
<evidence type="ECO:0000256" key="13">
    <source>
        <dbReference type="ARBA" id="ARBA00061261"/>
    </source>
</evidence>
<comment type="similarity">
    <text evidence="13">Belongs to the uracil-DNA glycosylase (UDG) superfamily. TDG/mug family.</text>
</comment>
<keyword evidence="2" id="KW-1017">Isopeptide bond</keyword>
<name>A0A6P4FFK1_DRORH</name>
<feature type="compositionally biased region" description="Polar residues" evidence="18">
    <location>
        <begin position="1520"/>
        <end position="1531"/>
    </location>
</feature>
<comment type="subunit">
    <text evidence="14">Homodimer. Interacts with AICDA and GADD45A.</text>
</comment>
<evidence type="ECO:0000259" key="19">
    <source>
        <dbReference type="SMART" id="SM00986"/>
    </source>
</evidence>
<keyword evidence="5" id="KW-0832">Ubl conjugation</keyword>
<dbReference type="GO" id="GO:0004844">
    <property type="term" value="F:uracil DNA N-glycosylase activity"/>
    <property type="evidence" value="ECO:0007669"/>
    <property type="project" value="TreeGrafter"/>
</dbReference>
<evidence type="ECO:0000313" key="21">
    <source>
        <dbReference type="Proteomes" id="UP001652680"/>
    </source>
</evidence>
<keyword evidence="9" id="KW-0804">Transcription</keyword>
<dbReference type="InterPro" id="IPR015637">
    <property type="entry name" value="MUG/TDG"/>
</dbReference>
<reference evidence="21" key="1">
    <citation type="journal article" date="2021" name="Elife">
        <title>Highly contiguous assemblies of 101 drosophilid genomes.</title>
        <authorList>
            <person name="Kim B.Y."/>
            <person name="Wang J.R."/>
            <person name="Miller D.E."/>
            <person name="Barmina O."/>
            <person name="Delaney E."/>
            <person name="Thompson A."/>
            <person name="Comeault A.A."/>
            <person name="Peede D."/>
            <person name="D'Agostino E.R."/>
            <person name="Pelaez J."/>
            <person name="Aguilar J.M."/>
            <person name="Haji D."/>
            <person name="Matsunaga T."/>
            <person name="Armstrong E.E."/>
            <person name="Zych M."/>
            <person name="Ogawa Y."/>
            <person name="Stamenkovic-Radak M."/>
            <person name="Jelic M."/>
            <person name="Veselinovic M.S."/>
            <person name="Tanaskovic M."/>
            <person name="Eric P."/>
            <person name="Gao J.J."/>
            <person name="Katoh T.K."/>
            <person name="Toda M.J."/>
            <person name="Watabe H."/>
            <person name="Watada M."/>
            <person name="Davis J.S."/>
            <person name="Moyle L.C."/>
            <person name="Manoli G."/>
            <person name="Bertolini E."/>
            <person name="Kostal V."/>
            <person name="Hawley R.S."/>
            <person name="Takahashi A."/>
            <person name="Jones C.D."/>
            <person name="Price D.K."/>
            <person name="Whiteman N."/>
            <person name="Kopp A."/>
            <person name="Matute D.R."/>
            <person name="Petrov D.A."/>
        </authorList>
    </citation>
    <scope>NUCLEOTIDE SEQUENCE [LARGE SCALE GENOMIC DNA]</scope>
</reference>
<proteinExistence type="inferred from homology"/>
<keyword evidence="6" id="KW-0156">Chromatin regulator</keyword>
<dbReference type="Pfam" id="PF03167">
    <property type="entry name" value="UDG"/>
    <property type="match status" value="1"/>
</dbReference>
<feature type="region of interest" description="Disordered" evidence="18">
    <location>
        <begin position="80"/>
        <end position="116"/>
    </location>
</feature>
<evidence type="ECO:0000256" key="7">
    <source>
        <dbReference type="ARBA" id="ARBA00023015"/>
    </source>
</evidence>
<feature type="region of interest" description="Disordered" evidence="18">
    <location>
        <begin position="215"/>
        <end position="238"/>
    </location>
</feature>
<feature type="region of interest" description="Disordered" evidence="18">
    <location>
        <begin position="1247"/>
        <end position="1386"/>
    </location>
</feature>
<dbReference type="Proteomes" id="UP001652680">
    <property type="component" value="Unassembled WGS sequence"/>
</dbReference>
<dbReference type="GeneID" id="108048280"/>
<keyword evidence="3" id="KW-0227">DNA damage</keyword>
<feature type="region of interest" description="Disordered" evidence="18">
    <location>
        <begin position="308"/>
        <end position="334"/>
    </location>
</feature>
<reference evidence="20" key="3">
    <citation type="submission" date="2025-05" db="UniProtKB">
        <authorList>
            <consortium name="EnsemblMetazoa"/>
        </authorList>
    </citation>
    <scope>IDENTIFICATION</scope>
</reference>
<evidence type="ECO:0000256" key="5">
    <source>
        <dbReference type="ARBA" id="ARBA00022843"/>
    </source>
</evidence>
<evidence type="ECO:0000256" key="6">
    <source>
        <dbReference type="ARBA" id="ARBA00022853"/>
    </source>
</evidence>
<dbReference type="PANTHER" id="PTHR12159:SF9">
    <property type="entry name" value="G_T MISMATCH-SPECIFIC THYMINE DNA GLYCOSYLASE"/>
    <property type="match status" value="1"/>
</dbReference>
<evidence type="ECO:0000256" key="17">
    <source>
        <dbReference type="ARBA" id="ARBA00083221"/>
    </source>
</evidence>
<dbReference type="InterPro" id="IPR036895">
    <property type="entry name" value="Uracil-DNA_glycosylase-like_sf"/>
</dbReference>
<evidence type="ECO:0000256" key="8">
    <source>
        <dbReference type="ARBA" id="ARBA00023159"/>
    </source>
</evidence>
<dbReference type="SMART" id="SM00384">
    <property type="entry name" value="AT_hook"/>
    <property type="match status" value="3"/>
</dbReference>
<keyword evidence="4" id="KW-0378">Hydrolase</keyword>
<dbReference type="EnsemblMetazoa" id="XM_017128816.2">
    <property type="protein sequence ID" value="XP_016984305.1"/>
    <property type="gene ID" value="LOC108048280"/>
</dbReference>
<evidence type="ECO:0000313" key="23">
    <source>
        <dbReference type="RefSeq" id="XP_016984306.1"/>
    </source>
</evidence>
<feature type="compositionally biased region" description="Basic residues" evidence="18">
    <location>
        <begin position="714"/>
        <end position="724"/>
    </location>
</feature>
<keyword evidence="8" id="KW-0010">Activator</keyword>
<feature type="compositionally biased region" description="Polar residues" evidence="18">
    <location>
        <begin position="729"/>
        <end position="748"/>
    </location>
</feature>
<dbReference type="PANTHER" id="PTHR12159">
    <property type="entry name" value="G/T AND G/U MISMATCH-SPECIFIC DNA GLYCOSYLASE"/>
    <property type="match status" value="1"/>
</dbReference>
<feature type="region of interest" description="Disordered" evidence="18">
    <location>
        <begin position="1492"/>
        <end position="1545"/>
    </location>
</feature>
<dbReference type="GO" id="GO:0006285">
    <property type="term" value="P:base-excision repair, AP site formation"/>
    <property type="evidence" value="ECO:0007669"/>
    <property type="project" value="InterPro"/>
</dbReference>
<feature type="region of interest" description="Disordered" evidence="18">
    <location>
        <begin position="408"/>
        <end position="505"/>
    </location>
</feature>
<evidence type="ECO:0000313" key="20">
    <source>
        <dbReference type="EnsemblMetazoa" id="XP_016984305.1"/>
    </source>
</evidence>
<feature type="region of interest" description="Disordered" evidence="18">
    <location>
        <begin position="1710"/>
        <end position="1749"/>
    </location>
</feature>
<feature type="compositionally biased region" description="Polar residues" evidence="18">
    <location>
        <begin position="315"/>
        <end position="330"/>
    </location>
</feature>
<feature type="domain" description="Uracil-DNA glycosylase-like" evidence="19">
    <location>
        <begin position="787"/>
        <end position="948"/>
    </location>
</feature>
<dbReference type="InterPro" id="IPR017956">
    <property type="entry name" value="AT_hook_DNA-bd_motif"/>
</dbReference>
<keyword evidence="7" id="KW-0805">Transcription regulation</keyword>
<evidence type="ECO:0000256" key="9">
    <source>
        <dbReference type="ARBA" id="ARBA00023163"/>
    </source>
</evidence>
<feature type="compositionally biased region" description="Basic residues" evidence="18">
    <location>
        <begin position="1098"/>
        <end position="1107"/>
    </location>
</feature>
<keyword evidence="11" id="KW-0539">Nucleus</keyword>
<dbReference type="SMART" id="SM00987">
    <property type="entry name" value="UreE_C"/>
    <property type="match status" value="1"/>
</dbReference>
<organism evidence="23">
    <name type="scientific">Drosophila rhopaloa</name>
    <name type="common">Fruit fly</name>
    <dbReference type="NCBI Taxonomy" id="1041015"/>
    <lineage>
        <taxon>Eukaryota</taxon>
        <taxon>Metazoa</taxon>
        <taxon>Ecdysozoa</taxon>
        <taxon>Arthropoda</taxon>
        <taxon>Hexapoda</taxon>
        <taxon>Insecta</taxon>
        <taxon>Pterygota</taxon>
        <taxon>Neoptera</taxon>
        <taxon>Endopterygota</taxon>
        <taxon>Diptera</taxon>
        <taxon>Brachycera</taxon>
        <taxon>Muscomorpha</taxon>
        <taxon>Ephydroidea</taxon>
        <taxon>Drosophilidae</taxon>
        <taxon>Drosophila</taxon>
        <taxon>Sophophora</taxon>
    </lineage>
</organism>
<dbReference type="GO" id="GO:0032183">
    <property type="term" value="F:SUMO binding"/>
    <property type="evidence" value="ECO:0007669"/>
    <property type="project" value="UniProtKB-ARBA"/>
</dbReference>
<feature type="region of interest" description="Disordered" evidence="18">
    <location>
        <begin position="706"/>
        <end position="754"/>
    </location>
</feature>
<feature type="region of interest" description="Disordered" evidence="18">
    <location>
        <begin position="531"/>
        <end position="570"/>
    </location>
</feature>
<feature type="region of interest" description="Disordered" evidence="18">
    <location>
        <begin position="595"/>
        <end position="635"/>
    </location>
</feature>
<evidence type="ECO:0000256" key="12">
    <source>
        <dbReference type="ARBA" id="ARBA00052915"/>
    </source>
</evidence>
<evidence type="ECO:0000256" key="16">
    <source>
        <dbReference type="ARBA" id="ARBA00071248"/>
    </source>
</evidence>
<dbReference type="GO" id="GO:0005654">
    <property type="term" value="C:nucleoplasm"/>
    <property type="evidence" value="ECO:0007669"/>
    <property type="project" value="UniProtKB-ARBA"/>
</dbReference>
<evidence type="ECO:0000256" key="14">
    <source>
        <dbReference type="ARBA" id="ARBA00064519"/>
    </source>
</evidence>
<accession>A0A6P4FFK1</accession>
<dbReference type="CTD" id="6996"/>
<reference evidence="22 23" key="2">
    <citation type="submission" date="2025-04" db="UniProtKB">
        <authorList>
            <consortium name="RefSeq"/>
        </authorList>
    </citation>
    <scope>IDENTIFICATION</scope>
</reference>
<dbReference type="SUPFAM" id="SSF52141">
    <property type="entry name" value="Uracil-DNA glycosylase-like"/>
    <property type="match status" value="1"/>
</dbReference>
<feature type="region of interest" description="Disordered" evidence="18">
    <location>
        <begin position="1088"/>
        <end position="1109"/>
    </location>
</feature>
<feature type="compositionally biased region" description="Low complexity" evidence="18">
    <location>
        <begin position="1499"/>
        <end position="1519"/>
    </location>
</feature>
<keyword evidence="10" id="KW-0234">DNA repair</keyword>
<evidence type="ECO:0000256" key="4">
    <source>
        <dbReference type="ARBA" id="ARBA00022801"/>
    </source>
</evidence>
<keyword evidence="21" id="KW-1185">Reference proteome</keyword>
<feature type="compositionally biased region" description="Polar residues" evidence="18">
    <location>
        <begin position="554"/>
        <end position="570"/>
    </location>
</feature>
<dbReference type="GO" id="GO:0003677">
    <property type="term" value="F:DNA binding"/>
    <property type="evidence" value="ECO:0007669"/>
    <property type="project" value="InterPro"/>
</dbReference>
<dbReference type="CDD" id="cd10028">
    <property type="entry name" value="UDG-F2_TDG_MUG"/>
    <property type="match status" value="1"/>
</dbReference>
<feature type="compositionally biased region" description="Basic and acidic residues" evidence="18">
    <location>
        <begin position="1343"/>
        <end position="1356"/>
    </location>
</feature>
<feature type="compositionally biased region" description="Basic residues" evidence="18">
    <location>
        <begin position="1730"/>
        <end position="1743"/>
    </location>
</feature>
<evidence type="ECO:0000256" key="10">
    <source>
        <dbReference type="ARBA" id="ARBA00023204"/>
    </source>
</evidence>
<evidence type="ECO:0000256" key="18">
    <source>
        <dbReference type="SAM" id="MobiDB-lite"/>
    </source>
</evidence>
<feature type="region of interest" description="Disordered" evidence="18">
    <location>
        <begin position="1566"/>
        <end position="1585"/>
    </location>
</feature>